<proteinExistence type="predicted"/>
<dbReference type="Proteomes" id="UP000475117">
    <property type="component" value="Chromosome"/>
</dbReference>
<dbReference type="EMBL" id="CP066776">
    <property type="protein sequence ID" value="QQL45965.1"/>
    <property type="molecule type" value="Genomic_DNA"/>
</dbReference>
<evidence type="ECO:0000313" key="2">
    <source>
        <dbReference type="Proteomes" id="UP000475117"/>
    </source>
</evidence>
<reference evidence="1 2" key="1">
    <citation type="submission" date="2020-12" db="EMBL/GenBank/DDBJ databases">
        <title>Sulforoseuscoccus oceanibium gen. nov., sp. nov., a representative of the phylum Verrucomicrobia with special cytoplasmic membrane, and proposal of Sulforoseuscoccusaceae fam. nov.</title>
        <authorList>
            <person name="Xi F."/>
        </authorList>
    </citation>
    <scope>NUCLEOTIDE SEQUENCE [LARGE SCALE GENOMIC DNA]</scope>
    <source>
        <strain evidence="1 2">T37</strain>
    </source>
</reference>
<sequence>MSSLPPRPLISASVLVFAVSLMLMMFPFVTRLLGDGGDVFGVIPVGALGLHAVLAVWNGSDKARKRCLWSLGAGIAAAVLFAVLFSIDVGSVDGLAAHDFRVVVGALAAAVVSDVWLLLWVVQKKHARWFERAAPNTHLEGEVRRVIRVFPLVAVVFGGLLWWRAAARDDALFDLNVEVVAVDGLTGKVIDNPKLWSRAWSGGVEWGPASLPKYWFEDGDGGIWVRGVSDRPLEFAVSAEGYVSETVTLSPDSGQRLEVRLPVRLPVQLRMKAE</sequence>
<protein>
    <submittedName>
        <fullName evidence="1">Uncharacterized protein</fullName>
    </submittedName>
</protein>
<gene>
    <name evidence="1" type="ORF">G3M56_005140</name>
</gene>
<dbReference type="RefSeq" id="WP_164364136.1">
    <property type="nucleotide sequence ID" value="NZ_CP066776.1"/>
</dbReference>
<dbReference type="KEGG" id="soa:G3M56_005140"/>
<evidence type="ECO:0000313" key="1">
    <source>
        <dbReference type="EMBL" id="QQL45965.1"/>
    </source>
</evidence>
<dbReference type="AlphaFoldDB" id="A0A6B3LC48"/>
<keyword evidence="2" id="KW-1185">Reference proteome</keyword>
<name>A0A6B3LC48_9BACT</name>
<organism evidence="1 2">
    <name type="scientific">Sulfuriroseicoccus oceanibius</name>
    <dbReference type="NCBI Taxonomy" id="2707525"/>
    <lineage>
        <taxon>Bacteria</taxon>
        <taxon>Pseudomonadati</taxon>
        <taxon>Verrucomicrobiota</taxon>
        <taxon>Verrucomicrobiia</taxon>
        <taxon>Verrucomicrobiales</taxon>
        <taxon>Verrucomicrobiaceae</taxon>
        <taxon>Sulfuriroseicoccus</taxon>
    </lineage>
</organism>
<accession>A0A6B3LC48</accession>